<keyword evidence="2" id="KW-1185">Reference proteome</keyword>
<reference evidence="1 2" key="1">
    <citation type="journal article" date="2018" name="ACS Chem. Biol.">
        <title>Ketoreductase domain dysfunction expands chemodiversity: malyngamide biosynthesis in the cyanobacterium Okeania hirsuta.</title>
        <authorList>
            <person name="Moss N.A."/>
            <person name="Leao T."/>
            <person name="Rankin M."/>
            <person name="McCullough T.M."/>
            <person name="Qu P."/>
            <person name="Korobeynikov A."/>
            <person name="Smith J.L."/>
            <person name="Gerwick L."/>
            <person name="Gerwick W.H."/>
        </authorList>
    </citation>
    <scope>NUCLEOTIDE SEQUENCE [LARGE SCALE GENOMIC DNA]</scope>
    <source>
        <strain evidence="1 2">PAB10Feb10-1</strain>
    </source>
</reference>
<name>A0A3N6PB44_9CYAN</name>
<organism evidence="1 2">
    <name type="scientific">Okeania hirsuta</name>
    <dbReference type="NCBI Taxonomy" id="1458930"/>
    <lineage>
        <taxon>Bacteria</taxon>
        <taxon>Bacillati</taxon>
        <taxon>Cyanobacteriota</taxon>
        <taxon>Cyanophyceae</taxon>
        <taxon>Oscillatoriophycideae</taxon>
        <taxon>Oscillatoriales</taxon>
        <taxon>Microcoleaceae</taxon>
        <taxon>Okeania</taxon>
    </lineage>
</organism>
<comment type="caution">
    <text evidence="1">The sequence shown here is derived from an EMBL/GenBank/DDBJ whole genome shotgun (WGS) entry which is preliminary data.</text>
</comment>
<evidence type="ECO:0000313" key="1">
    <source>
        <dbReference type="EMBL" id="RQH42312.1"/>
    </source>
</evidence>
<sequence length="147" mass="16592">MTIIGTREAAFLLGICCQRVRVLLAQGRIKGAYKRKGFWQIPLYNRMPVVIPGKRGPQGVWCKGLRQAPTRIHVNQRKIKANGKRIKNDPLMTPEQLVPVITMKAGERNDLGYQMEIHGECRIVYQPYNHKGVGKGVLVSPLLHRVG</sequence>
<dbReference type="RefSeq" id="WP_124154779.1">
    <property type="nucleotide sequence ID" value="NZ_CAWOLW010000687.1"/>
</dbReference>
<protein>
    <submittedName>
        <fullName evidence="1">DNA-binding protein</fullName>
    </submittedName>
</protein>
<dbReference type="Proteomes" id="UP000269154">
    <property type="component" value="Unassembled WGS sequence"/>
</dbReference>
<dbReference type="EMBL" id="RCBY01000072">
    <property type="protein sequence ID" value="RQH42312.1"/>
    <property type="molecule type" value="Genomic_DNA"/>
</dbReference>
<accession>A0A3N6PB44</accession>
<dbReference type="OrthoDB" id="517841at2"/>
<dbReference type="GO" id="GO:0003677">
    <property type="term" value="F:DNA binding"/>
    <property type="evidence" value="ECO:0007669"/>
    <property type="project" value="UniProtKB-KW"/>
</dbReference>
<feature type="non-terminal residue" evidence="1">
    <location>
        <position position="147"/>
    </location>
</feature>
<keyword evidence="1" id="KW-0238">DNA-binding</keyword>
<gene>
    <name evidence="1" type="ORF">D5R40_14335</name>
</gene>
<evidence type="ECO:0000313" key="2">
    <source>
        <dbReference type="Proteomes" id="UP000269154"/>
    </source>
</evidence>
<dbReference type="AlphaFoldDB" id="A0A3N6PB44"/>
<proteinExistence type="predicted"/>